<dbReference type="InterPro" id="IPR022499">
    <property type="entry name" value="PRTRC_protein-A"/>
</dbReference>
<dbReference type="Proteomes" id="UP000318199">
    <property type="component" value="Unassembled WGS sequence"/>
</dbReference>
<name>A0A562ZSC3_9BURK</name>
<dbReference type="EMBL" id="VOBQ01000008">
    <property type="protein sequence ID" value="TWO71489.1"/>
    <property type="molecule type" value="Genomic_DNA"/>
</dbReference>
<evidence type="ECO:0000256" key="3">
    <source>
        <dbReference type="ARBA" id="ARBA00022801"/>
    </source>
</evidence>
<keyword evidence="3" id="KW-0378">Hydrolase</keyword>
<organism evidence="8 9">
    <name type="scientific">Caenimonas sedimenti</name>
    <dbReference type="NCBI Taxonomy" id="2596921"/>
    <lineage>
        <taxon>Bacteria</taxon>
        <taxon>Pseudomonadati</taxon>
        <taxon>Pseudomonadota</taxon>
        <taxon>Betaproteobacteria</taxon>
        <taxon>Burkholderiales</taxon>
        <taxon>Comamonadaceae</taxon>
        <taxon>Caenimonas</taxon>
    </lineage>
</organism>
<keyword evidence="9" id="KW-1185">Reference proteome</keyword>
<dbReference type="Pfam" id="PF09436">
    <property type="entry name" value="DUF2016"/>
    <property type="match status" value="1"/>
</dbReference>
<gene>
    <name evidence="8" type="ORF">FN976_11280</name>
</gene>
<dbReference type="InterPro" id="IPR028090">
    <property type="entry name" value="JAB_dom_prok"/>
</dbReference>
<dbReference type="Pfam" id="PF14464">
    <property type="entry name" value="Prok-JAB"/>
    <property type="match status" value="1"/>
</dbReference>
<dbReference type="GO" id="GO:0006508">
    <property type="term" value="P:proteolysis"/>
    <property type="evidence" value="ECO:0007669"/>
    <property type="project" value="UniProtKB-KW"/>
</dbReference>
<keyword evidence="2" id="KW-0479">Metal-binding</keyword>
<evidence type="ECO:0000256" key="4">
    <source>
        <dbReference type="ARBA" id="ARBA00022833"/>
    </source>
</evidence>
<proteinExistence type="predicted"/>
<dbReference type="GO" id="GO:0008237">
    <property type="term" value="F:metallopeptidase activity"/>
    <property type="evidence" value="ECO:0007669"/>
    <property type="project" value="UniProtKB-KW"/>
</dbReference>
<dbReference type="RefSeq" id="WP_145893101.1">
    <property type="nucleotide sequence ID" value="NZ_VOBQ01000008.1"/>
</dbReference>
<dbReference type="OrthoDB" id="8558084at2"/>
<keyword evidence="4" id="KW-0862">Zinc</keyword>
<keyword evidence="1" id="KW-0645">Protease</keyword>
<evidence type="ECO:0000259" key="7">
    <source>
        <dbReference type="Pfam" id="PF14464"/>
    </source>
</evidence>
<protein>
    <submittedName>
        <fullName evidence="8">PRTRC system protein A</fullName>
    </submittedName>
</protein>
<feature type="domain" description="DUF2016" evidence="6">
    <location>
        <begin position="3"/>
        <end position="74"/>
    </location>
</feature>
<dbReference type="NCBIfam" id="TIGR03735">
    <property type="entry name" value="PRTRC_A"/>
    <property type="match status" value="1"/>
</dbReference>
<keyword evidence="5" id="KW-0482">Metalloprotease</keyword>
<evidence type="ECO:0000313" key="9">
    <source>
        <dbReference type="Proteomes" id="UP000318199"/>
    </source>
</evidence>
<feature type="domain" description="JAB" evidence="7">
    <location>
        <begin position="80"/>
        <end position="177"/>
    </location>
</feature>
<reference evidence="8 9" key="1">
    <citation type="submission" date="2019-07" db="EMBL/GenBank/DDBJ databases">
        <title>Caenimonas sedimenti sp. nov., isolated from activated sludge.</title>
        <authorList>
            <person name="Xu J."/>
        </authorList>
    </citation>
    <scope>NUCLEOTIDE SEQUENCE [LARGE SCALE GENOMIC DNA]</scope>
    <source>
        <strain evidence="8 9">HX-9-20</strain>
    </source>
</reference>
<sequence>MSRLDEAILKTFPLLAAPGEGNPPEAQAYGTRFLAANDGVWREINLPWIRIRHQLAPSLLPMPYGSVGGALELRCGPLPVEMVQAFNREARAAAPLEIAGAFLWNRESGQWRYGRRVALQQTHSYIQYEEDALGEDESLVVDVHSHGHHRAFFSREDDADDHGSMKFSLVVGNFDQDAPTSRMRLCMAGLVMPARITEEGELEVCE</sequence>
<evidence type="ECO:0000256" key="2">
    <source>
        <dbReference type="ARBA" id="ARBA00022723"/>
    </source>
</evidence>
<dbReference type="InterPro" id="IPR018560">
    <property type="entry name" value="DUF2016"/>
</dbReference>
<dbReference type="AlphaFoldDB" id="A0A562ZSC3"/>
<evidence type="ECO:0000256" key="5">
    <source>
        <dbReference type="ARBA" id="ARBA00023049"/>
    </source>
</evidence>
<evidence type="ECO:0000259" key="6">
    <source>
        <dbReference type="Pfam" id="PF09436"/>
    </source>
</evidence>
<accession>A0A562ZSC3</accession>
<evidence type="ECO:0000256" key="1">
    <source>
        <dbReference type="ARBA" id="ARBA00022670"/>
    </source>
</evidence>
<evidence type="ECO:0000313" key="8">
    <source>
        <dbReference type="EMBL" id="TWO71489.1"/>
    </source>
</evidence>
<dbReference type="GO" id="GO:0046872">
    <property type="term" value="F:metal ion binding"/>
    <property type="evidence" value="ECO:0007669"/>
    <property type="project" value="UniProtKB-KW"/>
</dbReference>
<dbReference type="SUPFAM" id="SSF102712">
    <property type="entry name" value="JAB1/MPN domain"/>
    <property type="match status" value="1"/>
</dbReference>
<comment type="caution">
    <text evidence="8">The sequence shown here is derived from an EMBL/GenBank/DDBJ whole genome shotgun (WGS) entry which is preliminary data.</text>
</comment>
<dbReference type="Gene3D" id="3.40.140.10">
    <property type="entry name" value="Cytidine Deaminase, domain 2"/>
    <property type="match status" value="1"/>
</dbReference>